<feature type="region of interest" description="Disordered" evidence="1">
    <location>
        <begin position="1"/>
        <end position="93"/>
    </location>
</feature>
<evidence type="ECO:0000313" key="2">
    <source>
        <dbReference type="EMBL" id="CAH2241011.1"/>
    </source>
</evidence>
<accession>A0A8S4RSZ4</accession>
<feature type="compositionally biased region" description="Basic and acidic residues" evidence="1">
    <location>
        <begin position="73"/>
        <end position="85"/>
    </location>
</feature>
<proteinExistence type="predicted"/>
<dbReference type="InterPro" id="IPR019308">
    <property type="entry name" value="TMEM214"/>
</dbReference>
<keyword evidence="3" id="KW-1185">Reference proteome</keyword>
<organism evidence="2 3">
    <name type="scientific">Pararge aegeria aegeria</name>
    <dbReference type="NCBI Taxonomy" id="348720"/>
    <lineage>
        <taxon>Eukaryota</taxon>
        <taxon>Metazoa</taxon>
        <taxon>Ecdysozoa</taxon>
        <taxon>Arthropoda</taxon>
        <taxon>Hexapoda</taxon>
        <taxon>Insecta</taxon>
        <taxon>Pterygota</taxon>
        <taxon>Neoptera</taxon>
        <taxon>Endopterygota</taxon>
        <taxon>Lepidoptera</taxon>
        <taxon>Glossata</taxon>
        <taxon>Ditrysia</taxon>
        <taxon>Papilionoidea</taxon>
        <taxon>Nymphalidae</taxon>
        <taxon>Satyrinae</taxon>
        <taxon>Satyrini</taxon>
        <taxon>Parargina</taxon>
        <taxon>Pararge</taxon>
    </lineage>
</organism>
<protein>
    <submittedName>
        <fullName evidence="2">Jg4082 protein</fullName>
    </submittedName>
</protein>
<dbReference type="AlphaFoldDB" id="A0A8S4RSZ4"/>
<gene>
    <name evidence="2" type="primary">jg4082</name>
    <name evidence="2" type="ORF">PAEG_LOCUS17482</name>
</gene>
<name>A0A8S4RSZ4_9NEOP</name>
<dbReference type="Pfam" id="PF10151">
    <property type="entry name" value="TMEM214"/>
    <property type="match status" value="1"/>
</dbReference>
<feature type="compositionally biased region" description="Basic and acidic residues" evidence="1">
    <location>
        <begin position="53"/>
        <end position="65"/>
    </location>
</feature>
<feature type="compositionally biased region" description="Basic and acidic residues" evidence="1">
    <location>
        <begin position="22"/>
        <end position="41"/>
    </location>
</feature>
<evidence type="ECO:0000256" key="1">
    <source>
        <dbReference type="SAM" id="MobiDB-lite"/>
    </source>
</evidence>
<dbReference type="EMBL" id="CAKXAJ010025562">
    <property type="protein sequence ID" value="CAH2241011.1"/>
    <property type="molecule type" value="Genomic_DNA"/>
</dbReference>
<reference evidence="2" key="1">
    <citation type="submission" date="2022-03" db="EMBL/GenBank/DDBJ databases">
        <authorList>
            <person name="Lindestad O."/>
        </authorList>
    </citation>
    <scope>NUCLEOTIDE SEQUENCE</scope>
</reference>
<sequence length="93" mass="10256">MSSGQWEVVGKSKKSQNGKVKTAKDEDKKPTKNGPKVEDVVPPKSYYAGMEIDDTRLSSKDSKKNGEKKKKKSEPAKPKPPKTIEEALEAVIL</sequence>
<comment type="caution">
    <text evidence="2">The sequence shown here is derived from an EMBL/GenBank/DDBJ whole genome shotgun (WGS) entry which is preliminary data.</text>
</comment>
<dbReference type="OrthoDB" id="7481197at2759"/>
<evidence type="ECO:0000313" key="3">
    <source>
        <dbReference type="Proteomes" id="UP000838756"/>
    </source>
</evidence>
<dbReference type="Proteomes" id="UP000838756">
    <property type="component" value="Unassembled WGS sequence"/>
</dbReference>